<protein>
    <submittedName>
        <fullName evidence="1">Uncharacterized protein</fullName>
    </submittedName>
</protein>
<sequence length="45" mass="4779">MRHRVALVNQPCISPKHLVPLSVIVRAGGAIAEGRFAPGTSRPFA</sequence>
<dbReference type="EMBL" id="JHEM01000001">
    <property type="protein sequence ID" value="KCB26385.1"/>
    <property type="molecule type" value="Genomic_DNA"/>
</dbReference>
<accession>A0ABR4R6P7</accession>
<dbReference type="Proteomes" id="UP000025748">
    <property type="component" value="Unassembled WGS sequence"/>
</dbReference>
<reference evidence="1 2" key="1">
    <citation type="submission" date="2014-03" db="EMBL/GenBank/DDBJ databases">
        <title>Genome sequence of Bordetella hinzii.</title>
        <authorList>
            <person name="Register K."/>
            <person name="Harvill E."/>
            <person name="Goodfield L.L."/>
            <person name="Ivanov Y.V."/>
            <person name="Meyer J.A."/>
            <person name="Muse S.J."/>
            <person name="Jacobs N."/>
            <person name="Bendor L."/>
            <person name="Smallridge W.E."/>
            <person name="Brinkac L.M."/>
            <person name="Sanka R."/>
            <person name="Kim M."/>
            <person name="Losada L."/>
        </authorList>
    </citation>
    <scope>NUCLEOTIDE SEQUENCE [LARGE SCALE GENOMIC DNA]</scope>
    <source>
        <strain evidence="1 2">OH87 BAL007II</strain>
    </source>
</reference>
<evidence type="ECO:0000313" key="1">
    <source>
        <dbReference type="EMBL" id="KCB26385.1"/>
    </source>
</evidence>
<gene>
    <name evidence="1" type="ORF">L544_2981</name>
</gene>
<organism evidence="1 2">
    <name type="scientific">Bordetella hinzii OH87 BAL007II</name>
    <dbReference type="NCBI Taxonomy" id="1331262"/>
    <lineage>
        <taxon>Bacteria</taxon>
        <taxon>Pseudomonadati</taxon>
        <taxon>Pseudomonadota</taxon>
        <taxon>Betaproteobacteria</taxon>
        <taxon>Burkholderiales</taxon>
        <taxon>Alcaligenaceae</taxon>
        <taxon>Bordetella</taxon>
    </lineage>
</organism>
<comment type="caution">
    <text evidence="1">The sequence shown here is derived from an EMBL/GenBank/DDBJ whole genome shotgun (WGS) entry which is preliminary data.</text>
</comment>
<proteinExistence type="predicted"/>
<keyword evidence="2" id="KW-1185">Reference proteome</keyword>
<evidence type="ECO:0000313" key="2">
    <source>
        <dbReference type="Proteomes" id="UP000025748"/>
    </source>
</evidence>
<name>A0ABR4R6P7_9BORD</name>